<dbReference type="Pfam" id="PF18911">
    <property type="entry name" value="PKD_4"/>
    <property type="match status" value="3"/>
</dbReference>
<dbReference type="SMART" id="SM00560">
    <property type="entry name" value="LamGL"/>
    <property type="match status" value="1"/>
</dbReference>
<dbReference type="RefSeq" id="WP_268186514.1">
    <property type="nucleotide sequence ID" value="NZ_CP113361.1"/>
</dbReference>
<dbReference type="InterPro" id="IPR013320">
    <property type="entry name" value="ConA-like_dom_sf"/>
</dbReference>
<dbReference type="Gene3D" id="2.60.40.10">
    <property type="entry name" value="Immunoglobulins"/>
    <property type="match status" value="3"/>
</dbReference>
<gene>
    <name evidence="5" type="ORF">OU421_12900</name>
</gene>
<dbReference type="Pfam" id="PF13385">
    <property type="entry name" value="Laminin_G_3"/>
    <property type="match status" value="1"/>
</dbReference>
<keyword evidence="3" id="KW-1133">Transmembrane helix</keyword>
<evidence type="ECO:0000256" key="3">
    <source>
        <dbReference type="SAM" id="Phobius"/>
    </source>
</evidence>
<dbReference type="PANTHER" id="PTHR36842">
    <property type="entry name" value="PROTEIN TOLB HOMOLOG"/>
    <property type="match status" value="1"/>
</dbReference>
<dbReference type="InterPro" id="IPR006558">
    <property type="entry name" value="LamG-like"/>
</dbReference>
<evidence type="ECO:0000313" key="5">
    <source>
        <dbReference type="EMBL" id="WAI01288.1"/>
    </source>
</evidence>
<dbReference type="EMBL" id="CP113361">
    <property type="protein sequence ID" value="WAI01288.1"/>
    <property type="molecule type" value="Genomic_DNA"/>
</dbReference>
<dbReference type="InterPro" id="IPR000601">
    <property type="entry name" value="PKD_dom"/>
</dbReference>
<dbReference type="Proteomes" id="UP001163096">
    <property type="component" value="Chromosome"/>
</dbReference>
<dbReference type="InterPro" id="IPR022409">
    <property type="entry name" value="PKD/Chitinase_dom"/>
</dbReference>
<accession>A0A9X9S4F6</accession>
<dbReference type="SUPFAM" id="SSF49899">
    <property type="entry name" value="Concanavalin A-like lectins/glucanases"/>
    <property type="match status" value="1"/>
</dbReference>
<keyword evidence="1" id="KW-0732">Signal</keyword>
<proteinExistence type="predicted"/>
<dbReference type="SUPFAM" id="SSF49299">
    <property type="entry name" value="PKD domain"/>
    <property type="match status" value="3"/>
</dbReference>
<dbReference type="InterPro" id="IPR013783">
    <property type="entry name" value="Ig-like_fold"/>
</dbReference>
<dbReference type="PROSITE" id="PS50093">
    <property type="entry name" value="PKD"/>
    <property type="match status" value="3"/>
</dbReference>
<protein>
    <submittedName>
        <fullName evidence="5">PKD domain-containing protein</fullName>
    </submittedName>
</protein>
<keyword evidence="6" id="KW-1185">Reference proteome</keyword>
<dbReference type="FunFam" id="2.60.40.10:FF:000270">
    <property type="entry name" value="Cell surface protein"/>
    <property type="match status" value="3"/>
</dbReference>
<dbReference type="AlphaFoldDB" id="A0A9X9S4F6"/>
<dbReference type="InterPro" id="IPR012859">
    <property type="entry name" value="Pilin_N_archaeal"/>
</dbReference>
<evidence type="ECO:0000313" key="6">
    <source>
        <dbReference type="Proteomes" id="UP001163096"/>
    </source>
</evidence>
<feature type="domain" description="PKD" evidence="4">
    <location>
        <begin position="567"/>
        <end position="651"/>
    </location>
</feature>
<evidence type="ECO:0000256" key="1">
    <source>
        <dbReference type="ARBA" id="ARBA00022729"/>
    </source>
</evidence>
<dbReference type="KEGG" id="mou:OU421_12900"/>
<keyword evidence="3" id="KW-0812">Transmembrane</keyword>
<feature type="domain" description="PKD" evidence="4">
    <location>
        <begin position="245"/>
        <end position="328"/>
    </location>
</feature>
<feature type="domain" description="PKD" evidence="4">
    <location>
        <begin position="163"/>
        <end position="246"/>
    </location>
</feature>
<sequence>MLRLGIFNTIDDLSVPPAENREDASSEMIGSIILIGVLVAAFGIILMMLLSSSSEYVVPAVAIDASIIDDNTTYVLDLDAGDTLRKNEIRIIVDGRDATANFTTENGSEWELWSSGESLYLDIAGSDPPESVQIVYYDSNGGGELLWDVGTSVTVIPPTGLTPVAAFSANVTNGLVPLTVRFTDTSSNDPNAWKWSFGDGRTSSVQNPVHNYAVPGVYTVQLTAFNPDGSGTAIKTGYIHVTEGLEADFTAAPLSGDAPLTVNFTDLTTGAPTGWLWDFGDNTTSNETDPSHAYTSPGVYTVSLTVNNTAYLTTETKNGYITVTGLPLPVAWWRFDEASGSTAVDSSGNGNDGIIEGGAADRRAGACGTGLYFDGTTTWVNVPNDVTLSFNDTFTFAGWLKPEVPEYAGAPDSYRNYTQIIGKGYDDYQHRKYSNNYEVFFQVDTDALRFEENGELDPENVEGAISDVTGLPLSYDEWFHIAVVVNGGTGTVYVDGQEEGTFSVTRTPLQENTEPVSIGRQMVTKYDWANFFYKGMMDELYLYGTALSADEISSLADACSPPSGGAPVVSFTGTPVSGDVPLAVQFTSTVTGTTPFTYLWSFGDGTTSSDLNPLHTYTDAGTYDVNLTVTNAYGTDTLERTAYINATEGVSAFGQYVVNEGVFVYGQELSFAGDTVTGPGATIHITGSELNTADLNGGTSLAVSNIYVDGTISLDVGSAALGSEESPGSIYVNGDFILDNGTRDIFGDVYVNGNCYLKDPVIHGTIYVDGDLELGWTPVLKDGTVLYTGSFTYPDGIGKTILKHCEKVESVPGFTIPAVTMPPVKSDEWYSSRGYVTSGALASNLKIAADSYTSNSWVDPAYDVIIVAKDGDIVLTGLGGSGVTGVLFAPNGKVEFNGGFFEGLVIARDGFLVTSGGTTVTFKNMDQYISNPADYPF</sequence>
<feature type="transmembrane region" description="Helical" evidence="3">
    <location>
        <begin position="29"/>
        <end position="50"/>
    </location>
</feature>
<organism evidence="5 6">
    <name type="scientific">Methanogenium organophilum</name>
    <dbReference type="NCBI Taxonomy" id="2199"/>
    <lineage>
        <taxon>Archaea</taxon>
        <taxon>Methanobacteriati</taxon>
        <taxon>Methanobacteriota</taxon>
        <taxon>Stenosarchaea group</taxon>
        <taxon>Methanomicrobia</taxon>
        <taxon>Methanomicrobiales</taxon>
        <taxon>Methanomicrobiaceae</taxon>
        <taxon>Methanogenium</taxon>
    </lineage>
</organism>
<dbReference type="Pfam" id="PF07790">
    <property type="entry name" value="Pilin_N"/>
    <property type="match status" value="1"/>
</dbReference>
<dbReference type="PANTHER" id="PTHR36842:SF1">
    <property type="entry name" value="PROTEIN TOLB"/>
    <property type="match status" value="1"/>
</dbReference>
<reference evidence="5" key="1">
    <citation type="submission" date="2022-11" db="EMBL/GenBank/DDBJ databases">
        <title>Complete genome sequence of Methanogenium organophilum DSM 3596.</title>
        <authorList>
            <person name="Chen S.-C."/>
            <person name="Lai S.-J."/>
            <person name="You Y.-T."/>
        </authorList>
    </citation>
    <scope>NUCLEOTIDE SEQUENCE</scope>
    <source>
        <strain evidence="5">DSM 3596</strain>
    </source>
</reference>
<dbReference type="CDD" id="cd00146">
    <property type="entry name" value="PKD"/>
    <property type="match status" value="3"/>
</dbReference>
<keyword evidence="3" id="KW-0472">Membrane</keyword>
<evidence type="ECO:0000256" key="2">
    <source>
        <dbReference type="ARBA" id="ARBA00023157"/>
    </source>
</evidence>
<dbReference type="InterPro" id="IPR035986">
    <property type="entry name" value="PKD_dom_sf"/>
</dbReference>
<evidence type="ECO:0000259" key="4">
    <source>
        <dbReference type="PROSITE" id="PS50093"/>
    </source>
</evidence>
<dbReference type="Gene3D" id="2.60.120.200">
    <property type="match status" value="1"/>
</dbReference>
<keyword evidence="2" id="KW-1015">Disulfide bond</keyword>
<name>A0A9X9S4F6_METOG</name>
<dbReference type="SMART" id="SM00089">
    <property type="entry name" value="PKD"/>
    <property type="match status" value="3"/>
</dbReference>
<dbReference type="GeneID" id="76836016"/>